<dbReference type="Proteomes" id="UP000199233">
    <property type="component" value="Unassembled WGS sequence"/>
</dbReference>
<keyword evidence="1" id="KW-0812">Transmembrane</keyword>
<dbReference type="RefSeq" id="WP_093281000.1">
    <property type="nucleotide sequence ID" value="NZ_FOFS01000001.1"/>
</dbReference>
<evidence type="ECO:0000313" key="2">
    <source>
        <dbReference type="EMBL" id="SEP72214.1"/>
    </source>
</evidence>
<protein>
    <submittedName>
        <fullName evidence="2">Uncharacterized protein</fullName>
    </submittedName>
</protein>
<name>A0A1H9A6E3_9GAMM</name>
<feature type="transmembrane region" description="Helical" evidence="1">
    <location>
        <begin position="156"/>
        <end position="174"/>
    </location>
</feature>
<accession>A0A1H9A6E3</accession>
<feature type="transmembrane region" description="Helical" evidence="1">
    <location>
        <begin position="186"/>
        <end position="203"/>
    </location>
</feature>
<dbReference type="STRING" id="489703.SAMN04488038_101289"/>
<reference evidence="2 3" key="1">
    <citation type="submission" date="2016-10" db="EMBL/GenBank/DDBJ databases">
        <authorList>
            <person name="de Groot N.N."/>
        </authorList>
    </citation>
    <scope>NUCLEOTIDE SEQUENCE [LARGE SCALE GENOMIC DNA]</scope>
    <source>
        <strain evidence="2 3">DSM 25927</strain>
    </source>
</reference>
<keyword evidence="1" id="KW-0472">Membrane</keyword>
<keyword evidence="1" id="KW-1133">Transmembrane helix</keyword>
<keyword evidence="3" id="KW-1185">Reference proteome</keyword>
<feature type="transmembrane region" description="Helical" evidence="1">
    <location>
        <begin position="42"/>
        <end position="67"/>
    </location>
</feature>
<evidence type="ECO:0000313" key="3">
    <source>
        <dbReference type="Proteomes" id="UP000199233"/>
    </source>
</evidence>
<organism evidence="2 3">
    <name type="scientific">Solimonas aquatica</name>
    <dbReference type="NCBI Taxonomy" id="489703"/>
    <lineage>
        <taxon>Bacteria</taxon>
        <taxon>Pseudomonadati</taxon>
        <taxon>Pseudomonadota</taxon>
        <taxon>Gammaproteobacteria</taxon>
        <taxon>Nevskiales</taxon>
        <taxon>Nevskiaceae</taxon>
        <taxon>Solimonas</taxon>
    </lineage>
</organism>
<dbReference type="EMBL" id="FOFS01000001">
    <property type="protein sequence ID" value="SEP72214.1"/>
    <property type="molecule type" value="Genomic_DNA"/>
</dbReference>
<dbReference type="OrthoDB" id="1550964at2"/>
<evidence type="ECO:0000256" key="1">
    <source>
        <dbReference type="SAM" id="Phobius"/>
    </source>
</evidence>
<dbReference type="AlphaFoldDB" id="A0A1H9A6E3"/>
<gene>
    <name evidence="2" type="ORF">SAMN04488038_101289</name>
</gene>
<feature type="transmembrane region" description="Helical" evidence="1">
    <location>
        <begin position="12"/>
        <end position="36"/>
    </location>
</feature>
<proteinExistence type="predicted"/>
<sequence>MDTKIPFTSYDFWAYLSAGSLFLAAIDFASGTGWLLQKDWSAAQIAVAVSAAYAIGHLIAGLSSFFIERLLVGRLLGPPRKNLFGQRTWSGERLRRVLPSYYQALPPETQAAVLRSAQSHGVTQPGEALFWVAFDSARRSPPVMARLDNFLNQYGFCRNTAVVALIDAAVLFWGHHQAHGTNVHLWLSWAALLMSLGMTLRYMKFYRLYANEVFTAFAHQKP</sequence>